<feature type="region of interest" description="Disordered" evidence="1">
    <location>
        <begin position="1"/>
        <end position="23"/>
    </location>
</feature>
<dbReference type="Proteomes" id="UP001169027">
    <property type="component" value="Unassembled WGS sequence"/>
</dbReference>
<sequence>MLQNDEKRGTEETYASAMTSSNLRVEADRPGDADVIIAAGWSQSRVGGALLRLHTEFDASEKLRLATGDQFLPAGKASKEERAAAAKQAFAFNLHETGLLLGKLKALPDVRAQATLQGMKWGFGVSQDPVSRSERSEVREQDAQLLKRMRDAVTKAAEDPEALAAANADLAHWTEEVDSRRRAEEAEDLERCREKVVAVIRWWLSQRCPVCQGRKFQTAQGTGRLTAKLCQPCGGTGLREVPHQQEGRRLACWFDQCVERARASIGRRLRPT</sequence>
<keyword evidence="3" id="KW-1185">Reference proteome</keyword>
<evidence type="ECO:0000313" key="3">
    <source>
        <dbReference type="Proteomes" id="UP001169027"/>
    </source>
</evidence>
<proteinExistence type="predicted"/>
<protein>
    <submittedName>
        <fullName evidence="2">Uncharacterized protein</fullName>
    </submittedName>
</protein>
<gene>
    <name evidence="2" type="ORF">Q2T77_32620</name>
</gene>
<name>A0ABT8SHL9_9BURK</name>
<accession>A0ABT8SHL9</accession>
<evidence type="ECO:0000256" key="1">
    <source>
        <dbReference type="SAM" id="MobiDB-lite"/>
    </source>
</evidence>
<dbReference type="EMBL" id="JAUKVY010000034">
    <property type="protein sequence ID" value="MDO1537021.1"/>
    <property type="molecule type" value="Genomic_DNA"/>
</dbReference>
<dbReference type="RefSeq" id="WP_301815264.1">
    <property type="nucleotide sequence ID" value="NZ_JAUJZH010000034.1"/>
</dbReference>
<reference evidence="2" key="1">
    <citation type="submission" date="2023-06" db="EMBL/GenBank/DDBJ databases">
        <authorList>
            <person name="Jiang Y."/>
            <person name="Liu Q."/>
        </authorList>
    </citation>
    <scope>NUCLEOTIDE SEQUENCE</scope>
    <source>
        <strain evidence="2">CGMCC 1.12090</strain>
    </source>
</reference>
<organism evidence="2 3">
    <name type="scientific">Variovorax ginsengisoli</name>
    <dbReference type="NCBI Taxonomy" id="363844"/>
    <lineage>
        <taxon>Bacteria</taxon>
        <taxon>Pseudomonadati</taxon>
        <taxon>Pseudomonadota</taxon>
        <taxon>Betaproteobacteria</taxon>
        <taxon>Burkholderiales</taxon>
        <taxon>Comamonadaceae</taxon>
        <taxon>Variovorax</taxon>
    </lineage>
</organism>
<evidence type="ECO:0000313" key="2">
    <source>
        <dbReference type="EMBL" id="MDO1537021.1"/>
    </source>
</evidence>
<comment type="caution">
    <text evidence="2">The sequence shown here is derived from an EMBL/GenBank/DDBJ whole genome shotgun (WGS) entry which is preliminary data.</text>
</comment>
<feature type="compositionally biased region" description="Basic and acidic residues" evidence="1">
    <location>
        <begin position="1"/>
        <end position="11"/>
    </location>
</feature>